<dbReference type="OrthoDB" id="567475at2759"/>
<dbReference type="Pfam" id="PF12999">
    <property type="entry name" value="PRKCSH-like"/>
    <property type="match status" value="1"/>
</dbReference>
<gene>
    <name evidence="4" type="ORF">A3770_04p30920</name>
</gene>
<evidence type="ECO:0000259" key="3">
    <source>
        <dbReference type="Pfam" id="PF12999"/>
    </source>
</evidence>
<dbReference type="AlphaFoldDB" id="A0A5B8MKI4"/>
<dbReference type="CDD" id="cd00112">
    <property type="entry name" value="LDLa"/>
    <property type="match status" value="1"/>
</dbReference>
<feature type="region of interest" description="Disordered" evidence="2">
    <location>
        <begin position="157"/>
        <end position="202"/>
    </location>
</feature>
<feature type="compositionally biased region" description="Basic and acidic residues" evidence="2">
    <location>
        <begin position="176"/>
        <end position="200"/>
    </location>
</feature>
<sequence length="495" mass="54927">MFSYHRKLFSGGRLRGPEDFDPSLLSSSSILGGGRDRDRGGGAADVLRGVSPSTRKAYEAALRGGEGSSPSFACFDGSKVLAPGALNDNYCDCEDGSDEPGTSACANGRFYCQNARSKPKTISSMFVDDGVCDCCDGSDEPRGTCADTCSGRRPRVKSKNAKSLYEGPASSGAYQDPRRRGDRDQKARDFSREVASRRQQEQAGPRILFGISTVPRHKADYLTKTLSALLEGLPDDEGHPLYHKVKVLVMNGSPGNHEAFYRLKFGWTMSKKTASEKAKHYFTFAENPGHCKDLTPDLPDPDDLNNPTDRPGRQVRKQTCDLISLLEHEPSSYSHFVFLEDDFVACENALPIVDYLLRKVSGMNPDFLSIRFSFGMNGILLGKDALADLKAYLQRGISRLPPDLLYQEWLQVKREEEGRAEYLYRDVLLEHIGEVSSFARRPDRRKWPGCFEPLANAWSLPQIEKFDVRACGHSDISPCPVPTDPLRWNTSLEAA</sequence>
<dbReference type="PANTHER" id="PTHR12630:SF1">
    <property type="entry name" value="GLUCOSIDASE 2 SUBUNIT BETA"/>
    <property type="match status" value="1"/>
</dbReference>
<proteinExistence type="predicted"/>
<evidence type="ECO:0000313" key="5">
    <source>
        <dbReference type="Proteomes" id="UP000316726"/>
    </source>
</evidence>
<accession>A0A5B8MKI4</accession>
<organism evidence="4 5">
    <name type="scientific">Chloropicon primus</name>
    <dbReference type="NCBI Taxonomy" id="1764295"/>
    <lineage>
        <taxon>Eukaryota</taxon>
        <taxon>Viridiplantae</taxon>
        <taxon>Chlorophyta</taxon>
        <taxon>Chloropicophyceae</taxon>
        <taxon>Chloropicales</taxon>
        <taxon>Chloropicaceae</taxon>
        <taxon>Chloropicon</taxon>
    </lineage>
</organism>
<dbReference type="Proteomes" id="UP000316726">
    <property type="component" value="Chromosome 4"/>
</dbReference>
<dbReference type="InterPro" id="IPR028146">
    <property type="entry name" value="PRKCSH_N"/>
</dbReference>
<dbReference type="GO" id="GO:0006491">
    <property type="term" value="P:N-glycan processing"/>
    <property type="evidence" value="ECO:0007669"/>
    <property type="project" value="TreeGrafter"/>
</dbReference>
<dbReference type="STRING" id="1764295.A0A5B8MKI4"/>
<feature type="domain" description="Glucosidase II beta subunit N-terminal" evidence="3">
    <location>
        <begin position="43"/>
        <end position="157"/>
    </location>
</feature>
<reference evidence="4 5" key="1">
    <citation type="submission" date="2018-07" db="EMBL/GenBank/DDBJ databases">
        <title>The complete nuclear genome of the prasinophyte Chloropicon primus (CCMP1205).</title>
        <authorList>
            <person name="Pombert J.-F."/>
            <person name="Otis C."/>
            <person name="Turmel M."/>
            <person name="Lemieux C."/>
        </authorList>
    </citation>
    <scope>NUCLEOTIDE SEQUENCE [LARGE SCALE GENOMIC DNA]</scope>
    <source>
        <strain evidence="4 5">CCMP1205</strain>
    </source>
</reference>
<dbReference type="InterPro" id="IPR002172">
    <property type="entry name" value="LDrepeatLR_classA_rpt"/>
</dbReference>
<evidence type="ECO:0000256" key="2">
    <source>
        <dbReference type="SAM" id="MobiDB-lite"/>
    </source>
</evidence>
<name>A0A5B8MKI4_9CHLO</name>
<protein>
    <submittedName>
        <fullName evidence="4">Subunit beta of glucosidase II</fullName>
    </submittedName>
</protein>
<evidence type="ECO:0000313" key="4">
    <source>
        <dbReference type="EMBL" id="QDZ20574.1"/>
    </source>
</evidence>
<keyword evidence="5" id="KW-1185">Reference proteome</keyword>
<feature type="region of interest" description="Disordered" evidence="2">
    <location>
        <begin position="25"/>
        <end position="48"/>
    </location>
</feature>
<evidence type="ECO:0000256" key="1">
    <source>
        <dbReference type="ARBA" id="ARBA00023157"/>
    </source>
</evidence>
<feature type="region of interest" description="Disordered" evidence="2">
    <location>
        <begin position="293"/>
        <end position="313"/>
    </location>
</feature>
<keyword evidence="1" id="KW-1015">Disulfide bond</keyword>
<dbReference type="PANTHER" id="PTHR12630">
    <property type="entry name" value="N-LINKED OLIGOSACCHARIDE PROCESSING"/>
    <property type="match status" value="1"/>
</dbReference>
<dbReference type="EMBL" id="CP031037">
    <property type="protein sequence ID" value="QDZ20574.1"/>
    <property type="molecule type" value="Genomic_DNA"/>
</dbReference>
<dbReference type="InterPro" id="IPR039794">
    <property type="entry name" value="Gtb1-like"/>
</dbReference>
<dbReference type="GO" id="GO:0017177">
    <property type="term" value="C:glucosidase II complex"/>
    <property type="evidence" value="ECO:0007669"/>
    <property type="project" value="TreeGrafter"/>
</dbReference>